<organism evidence="1 2">
    <name type="scientific">Papaver atlanticum</name>
    <dbReference type="NCBI Taxonomy" id="357466"/>
    <lineage>
        <taxon>Eukaryota</taxon>
        <taxon>Viridiplantae</taxon>
        <taxon>Streptophyta</taxon>
        <taxon>Embryophyta</taxon>
        <taxon>Tracheophyta</taxon>
        <taxon>Spermatophyta</taxon>
        <taxon>Magnoliopsida</taxon>
        <taxon>Ranunculales</taxon>
        <taxon>Papaveraceae</taxon>
        <taxon>Papaveroideae</taxon>
        <taxon>Papaver</taxon>
    </lineage>
</organism>
<evidence type="ECO:0000313" key="2">
    <source>
        <dbReference type="Proteomes" id="UP001202328"/>
    </source>
</evidence>
<dbReference type="EMBL" id="JAJJMB010018149">
    <property type="protein sequence ID" value="KAI3831188.1"/>
    <property type="molecule type" value="Genomic_DNA"/>
</dbReference>
<gene>
    <name evidence="1" type="ORF">MKW98_014915</name>
</gene>
<comment type="caution">
    <text evidence="1">The sequence shown here is derived from an EMBL/GenBank/DDBJ whole genome shotgun (WGS) entry which is preliminary data.</text>
</comment>
<reference evidence="1" key="1">
    <citation type="submission" date="2022-04" db="EMBL/GenBank/DDBJ databases">
        <title>A functionally conserved STORR gene fusion in Papaver species that diverged 16.8 million years ago.</title>
        <authorList>
            <person name="Catania T."/>
        </authorList>
    </citation>
    <scope>NUCLEOTIDE SEQUENCE</scope>
    <source>
        <strain evidence="1">S-188037</strain>
    </source>
</reference>
<feature type="non-terminal residue" evidence="1">
    <location>
        <position position="1"/>
    </location>
</feature>
<sequence>WRLRASKMGALSYFIINSVRAPHTCDREKVPIETESVSRGLAELFNKKFAQYHSIYTPRQLQYYLEHTYRVEVTYRKVFKGCKRGIELII</sequence>
<protein>
    <submittedName>
        <fullName evidence="1">Uncharacterized protein</fullName>
    </submittedName>
</protein>
<name>A0AAD4RUT7_9MAGN</name>
<evidence type="ECO:0000313" key="1">
    <source>
        <dbReference type="EMBL" id="KAI3831188.1"/>
    </source>
</evidence>
<accession>A0AAD4RUT7</accession>
<dbReference type="AlphaFoldDB" id="A0AAD4RUT7"/>
<dbReference type="Proteomes" id="UP001202328">
    <property type="component" value="Unassembled WGS sequence"/>
</dbReference>
<proteinExistence type="predicted"/>
<keyword evidence="2" id="KW-1185">Reference proteome</keyword>
<feature type="non-terminal residue" evidence="1">
    <location>
        <position position="90"/>
    </location>
</feature>